<evidence type="ECO:0000313" key="3">
    <source>
        <dbReference type="Proteomes" id="UP001580407"/>
    </source>
</evidence>
<dbReference type="SUPFAM" id="SSF51735">
    <property type="entry name" value="NAD(P)-binding Rossmann-fold domains"/>
    <property type="match status" value="1"/>
</dbReference>
<keyword evidence="3" id="KW-1185">Reference proteome</keyword>
<dbReference type="Proteomes" id="UP001580407">
    <property type="component" value="Unassembled WGS sequence"/>
</dbReference>
<dbReference type="InterPro" id="IPR002347">
    <property type="entry name" value="SDR_fam"/>
</dbReference>
<reference evidence="2 3" key="1">
    <citation type="submission" date="2024-09" db="EMBL/GenBank/DDBJ databases">
        <authorList>
            <person name="Ruan L."/>
        </authorList>
    </citation>
    <scope>NUCLEOTIDE SEQUENCE [LARGE SCALE GENOMIC DNA]</scope>
    <source>
        <strain evidence="2 3">D33</strain>
    </source>
</reference>
<dbReference type="PRINTS" id="PR00080">
    <property type="entry name" value="SDRFAMILY"/>
</dbReference>
<dbReference type="EC" id="1.1.1.-" evidence="2"/>
<gene>
    <name evidence="2" type="ORF">ACE3NQ_22570</name>
</gene>
<name>A0ABV5BDK3_9BACL</name>
<dbReference type="Pfam" id="PF13561">
    <property type="entry name" value="adh_short_C2"/>
    <property type="match status" value="1"/>
</dbReference>
<dbReference type="RefSeq" id="WP_375527428.1">
    <property type="nucleotide sequence ID" value="NZ_JBHILM010000029.1"/>
</dbReference>
<dbReference type="InterPro" id="IPR036291">
    <property type="entry name" value="NAD(P)-bd_dom_sf"/>
</dbReference>
<organism evidence="2 3">
    <name type="scientific">Paenibacillus terreus</name>
    <dbReference type="NCBI Taxonomy" id="1387834"/>
    <lineage>
        <taxon>Bacteria</taxon>
        <taxon>Bacillati</taxon>
        <taxon>Bacillota</taxon>
        <taxon>Bacilli</taxon>
        <taxon>Bacillales</taxon>
        <taxon>Paenibacillaceae</taxon>
        <taxon>Paenibacillus</taxon>
    </lineage>
</organism>
<dbReference type="PRINTS" id="PR00081">
    <property type="entry name" value="GDHRDH"/>
</dbReference>
<dbReference type="PANTHER" id="PTHR42879">
    <property type="entry name" value="3-OXOACYL-(ACYL-CARRIER-PROTEIN) REDUCTASE"/>
    <property type="match status" value="1"/>
</dbReference>
<dbReference type="Gene3D" id="3.40.50.720">
    <property type="entry name" value="NAD(P)-binding Rossmann-like Domain"/>
    <property type="match status" value="1"/>
</dbReference>
<dbReference type="EMBL" id="JBHILM010000029">
    <property type="protein sequence ID" value="MFB5683700.1"/>
    <property type="molecule type" value="Genomic_DNA"/>
</dbReference>
<accession>A0ABV5BDK3</accession>
<keyword evidence="2" id="KW-0560">Oxidoreductase</keyword>
<proteinExistence type="inferred from homology"/>
<protein>
    <submittedName>
        <fullName evidence="2">SDR family NAD(P)-dependent oxidoreductase</fullName>
        <ecNumber evidence="2">1.1.1.-</ecNumber>
    </submittedName>
</protein>
<comment type="caution">
    <text evidence="2">The sequence shown here is derived from an EMBL/GenBank/DDBJ whole genome shotgun (WGS) entry which is preliminary data.</text>
</comment>
<sequence>MGKEAKVALITGAGRGIGAATAKELAASGMRVAVNYLSDHASAGRVVDEIERLGGEAIKIQADVCDAGQVNSMAKQVINRWGTLDILVSNANIPFPIKPFLDMEWDEMAEKLKSEIQAAFNLTQAVIPFMKQNGYGRIIYVASSVAKTPGRGFIAHGTAKAALVQFAKFIAQEFGEFGITANIISPGAVETEASKEQIERYRSAMIAETPLNRISQPEDIARAIALYASERSGFITGSYVPVNGGKDMS</sequence>
<dbReference type="GO" id="GO:0016491">
    <property type="term" value="F:oxidoreductase activity"/>
    <property type="evidence" value="ECO:0007669"/>
    <property type="project" value="UniProtKB-KW"/>
</dbReference>
<evidence type="ECO:0000313" key="2">
    <source>
        <dbReference type="EMBL" id="MFB5683700.1"/>
    </source>
</evidence>
<dbReference type="InterPro" id="IPR050259">
    <property type="entry name" value="SDR"/>
</dbReference>
<evidence type="ECO:0000256" key="1">
    <source>
        <dbReference type="ARBA" id="ARBA00006484"/>
    </source>
</evidence>
<dbReference type="PANTHER" id="PTHR42879:SF2">
    <property type="entry name" value="3-OXOACYL-[ACYL-CARRIER-PROTEIN] REDUCTASE FABG"/>
    <property type="match status" value="1"/>
</dbReference>
<comment type="similarity">
    <text evidence="1">Belongs to the short-chain dehydrogenases/reductases (SDR) family.</text>
</comment>